<dbReference type="EMBL" id="HBEG01028406">
    <property type="protein sequence ID" value="CAD8365215.1"/>
    <property type="molecule type" value="Transcribed_RNA"/>
</dbReference>
<protein>
    <recommendedName>
        <fullName evidence="2">PPPDE domain-containing protein</fullName>
    </recommendedName>
</protein>
<sequence>MEVVLEKIPQEGYVGPMQVIHWAIRVGKGPASVCYEFESDGVQMGPKTTCDHGYEIERQRLGVTHKTHEQIQEWAFRFGELHEYRVAGCDLGGRNCQDFATELCCFLGVGTSQLPWRQARQVEAAVGGSLAAAGALAVGCALFSALVGTSSARSEAEPEAQGRRRRSKVCCP</sequence>
<accession>A0A7S0FK21</accession>
<dbReference type="InterPro" id="IPR042266">
    <property type="entry name" value="PPPDE_sf"/>
</dbReference>
<evidence type="ECO:0008006" key="2">
    <source>
        <dbReference type="Google" id="ProtNLM"/>
    </source>
</evidence>
<gene>
    <name evidence="1" type="ORF">PBAH0796_LOCUS17268</name>
</gene>
<organism evidence="1">
    <name type="scientific">Pyrodinium bahamense</name>
    <dbReference type="NCBI Taxonomy" id="73915"/>
    <lineage>
        <taxon>Eukaryota</taxon>
        <taxon>Sar</taxon>
        <taxon>Alveolata</taxon>
        <taxon>Dinophyceae</taxon>
        <taxon>Gonyaulacales</taxon>
        <taxon>Pyrocystaceae</taxon>
        <taxon>Pyrodinium</taxon>
    </lineage>
</organism>
<name>A0A7S0FK21_9DINO</name>
<dbReference type="Gene3D" id="3.90.1720.30">
    <property type="entry name" value="PPPDE domains"/>
    <property type="match status" value="1"/>
</dbReference>
<dbReference type="AlphaFoldDB" id="A0A7S0FK21"/>
<evidence type="ECO:0000313" key="1">
    <source>
        <dbReference type="EMBL" id="CAD8365215.1"/>
    </source>
</evidence>
<proteinExistence type="predicted"/>
<reference evidence="1" key="1">
    <citation type="submission" date="2021-01" db="EMBL/GenBank/DDBJ databases">
        <authorList>
            <person name="Corre E."/>
            <person name="Pelletier E."/>
            <person name="Niang G."/>
            <person name="Scheremetjew M."/>
            <person name="Finn R."/>
            <person name="Kale V."/>
            <person name="Holt S."/>
            <person name="Cochrane G."/>
            <person name="Meng A."/>
            <person name="Brown T."/>
            <person name="Cohen L."/>
        </authorList>
    </citation>
    <scope>NUCLEOTIDE SEQUENCE</scope>
    <source>
        <strain evidence="1">Pbaha01</strain>
    </source>
</reference>